<dbReference type="InterPro" id="IPR036872">
    <property type="entry name" value="CH_dom_sf"/>
</dbReference>
<dbReference type="AlphaFoldDB" id="A0A448WKX0"/>
<comment type="caution">
    <text evidence="1">The sequence shown here is derived from an EMBL/GenBank/DDBJ whole genome shotgun (WGS) entry which is preliminary data.</text>
</comment>
<protein>
    <recommendedName>
        <fullName evidence="3">Calponin-homology (CH) domain-containing protein</fullName>
    </recommendedName>
</protein>
<evidence type="ECO:0000313" key="2">
    <source>
        <dbReference type="Proteomes" id="UP000784294"/>
    </source>
</evidence>
<reference evidence="1" key="1">
    <citation type="submission" date="2018-11" db="EMBL/GenBank/DDBJ databases">
        <authorList>
            <consortium name="Pathogen Informatics"/>
        </authorList>
    </citation>
    <scope>NUCLEOTIDE SEQUENCE</scope>
</reference>
<name>A0A448WKX0_9PLAT</name>
<evidence type="ECO:0000313" key="1">
    <source>
        <dbReference type="EMBL" id="VEL14311.1"/>
    </source>
</evidence>
<dbReference type="EMBL" id="CAAALY010020732">
    <property type="protein sequence ID" value="VEL14311.1"/>
    <property type="molecule type" value="Genomic_DNA"/>
</dbReference>
<dbReference type="SUPFAM" id="SSF47576">
    <property type="entry name" value="Calponin-homology domain, CH-domain"/>
    <property type="match status" value="1"/>
</dbReference>
<gene>
    <name evidence="1" type="ORF">PXEA_LOCUS7751</name>
</gene>
<dbReference type="Proteomes" id="UP000784294">
    <property type="component" value="Unassembled WGS sequence"/>
</dbReference>
<dbReference type="Gene3D" id="1.20.58.60">
    <property type="match status" value="1"/>
</dbReference>
<evidence type="ECO:0008006" key="3">
    <source>
        <dbReference type="Google" id="ProtNLM"/>
    </source>
</evidence>
<proteinExistence type="predicted"/>
<dbReference type="OrthoDB" id="6283009at2759"/>
<organism evidence="1 2">
    <name type="scientific">Protopolystoma xenopodis</name>
    <dbReference type="NCBI Taxonomy" id="117903"/>
    <lineage>
        <taxon>Eukaryota</taxon>
        <taxon>Metazoa</taxon>
        <taxon>Spiralia</taxon>
        <taxon>Lophotrochozoa</taxon>
        <taxon>Platyhelminthes</taxon>
        <taxon>Monogenea</taxon>
        <taxon>Polyopisthocotylea</taxon>
        <taxon>Polystomatidea</taxon>
        <taxon>Polystomatidae</taxon>
        <taxon>Protopolystoma</taxon>
    </lineage>
</organism>
<dbReference type="SUPFAM" id="SSF46966">
    <property type="entry name" value="Spectrin repeat"/>
    <property type="match status" value="1"/>
</dbReference>
<dbReference type="PANTHER" id="PTHR11915">
    <property type="entry name" value="SPECTRIN/FILAMIN RELATED CYTOSKELETAL PROTEIN"/>
    <property type="match status" value="1"/>
</dbReference>
<accession>A0A448WKX0</accession>
<sequence>MAEQKSTYERLELALSLAESELKLTRLLDPEDFIDKPDERSLITYLTLLYSVLVSPQHQNPRHPPHVHFDFFQLTPNPSLLNSPGTLATSTPPSIHNLSILNSGSCASATKSPSDSADPNSFQSYLKDVNQRRIEYTNLASDLVQWIRATEDRMVTSKVPGDMASLRTRALAELDRHRREERPIRERQFKQLARLFNEIQVLPQSLSCPVRSFCPLWFTYFTRPLPPHLCQLEVLLALPCVWVTNSRLKPLSKCHGQTFATWTTSLCQLTSSHRRRVYPVSIFNTKSMT</sequence>
<keyword evidence="2" id="KW-1185">Reference proteome</keyword>
<dbReference type="Gene3D" id="1.10.418.10">
    <property type="entry name" value="Calponin-like domain"/>
    <property type="match status" value="1"/>
</dbReference>